<evidence type="ECO:0000256" key="6">
    <source>
        <dbReference type="ARBA" id="ARBA00023328"/>
    </source>
</evidence>
<name>A0A9P6X8C5_RHIOR</name>
<evidence type="ECO:0008006" key="9">
    <source>
        <dbReference type="Google" id="ProtNLM"/>
    </source>
</evidence>
<sequence length="291" mass="33037">MDGLVELANKTFNLYRCSPLFSFDNDTRSSRNKPRSLALFLCSGLQLSIAGKTVQQSSRGEIKDVRFEHASIPEITFYDRHVKPLKLTIQLRFTKDKADTQHIFLLLPATVQSTHSPDFTYFPVMLAKAKNIVTTEVMEWLKKNYACHISPLPIPSPTFHSVIKTWVTTLFELAPLEDELVKAPSRNVQHSLEIEYVVHDLKELANITLKLKIPEVIKMCKRLKDPKDFIFALQDHILHITQINVGALAIGKLTTTNMGLDKEGRLKIFGHISRMDAVKIVCELIELASTK</sequence>
<evidence type="ECO:0000256" key="2">
    <source>
        <dbReference type="ARBA" id="ARBA00004584"/>
    </source>
</evidence>
<comment type="caution">
    <text evidence="7">The sequence shown here is derived from an EMBL/GenBank/DDBJ whole genome shotgun (WGS) entry which is preliminary data.</text>
</comment>
<dbReference type="InterPro" id="IPR025204">
    <property type="entry name" value="CENP-L"/>
</dbReference>
<dbReference type="Proteomes" id="UP000716291">
    <property type="component" value="Unassembled WGS sequence"/>
</dbReference>
<comment type="subcellular location">
    <subcellularLocation>
        <location evidence="2">Chromosome</location>
        <location evidence="2">Centromere</location>
    </subcellularLocation>
    <subcellularLocation>
        <location evidence="1">Nucleus</location>
    </subcellularLocation>
</comment>
<dbReference type="PANTHER" id="PTHR31740:SF2">
    <property type="entry name" value="CENTROMERE PROTEIN L"/>
    <property type="match status" value="1"/>
</dbReference>
<keyword evidence="5" id="KW-0539">Nucleus</keyword>
<organism evidence="7 8">
    <name type="scientific">Rhizopus oryzae</name>
    <name type="common">Mucormycosis agent</name>
    <name type="synonym">Rhizopus arrhizus var. delemar</name>
    <dbReference type="NCBI Taxonomy" id="64495"/>
    <lineage>
        <taxon>Eukaryota</taxon>
        <taxon>Fungi</taxon>
        <taxon>Fungi incertae sedis</taxon>
        <taxon>Mucoromycota</taxon>
        <taxon>Mucoromycotina</taxon>
        <taxon>Mucoromycetes</taxon>
        <taxon>Mucorales</taxon>
        <taxon>Mucorineae</taxon>
        <taxon>Rhizopodaceae</taxon>
        <taxon>Rhizopus</taxon>
    </lineage>
</organism>
<evidence type="ECO:0000256" key="4">
    <source>
        <dbReference type="ARBA" id="ARBA00022454"/>
    </source>
</evidence>
<keyword evidence="8" id="KW-1185">Reference proteome</keyword>
<evidence type="ECO:0000256" key="3">
    <source>
        <dbReference type="ARBA" id="ARBA00011060"/>
    </source>
</evidence>
<accession>A0A9P6X8C5</accession>
<reference evidence="7" key="1">
    <citation type="journal article" date="2020" name="Microb. Genom.">
        <title>Genetic diversity of clinical and environmental Mucorales isolates obtained from an investigation of mucormycosis cases among solid organ transplant recipients.</title>
        <authorList>
            <person name="Nguyen M.H."/>
            <person name="Kaul D."/>
            <person name="Muto C."/>
            <person name="Cheng S.J."/>
            <person name="Richter R.A."/>
            <person name="Bruno V.M."/>
            <person name="Liu G."/>
            <person name="Beyhan S."/>
            <person name="Sundermann A.J."/>
            <person name="Mounaud S."/>
            <person name="Pasculle A.W."/>
            <person name="Nierman W.C."/>
            <person name="Driscoll E."/>
            <person name="Cumbie R."/>
            <person name="Clancy C.J."/>
            <person name="Dupont C.L."/>
        </authorList>
    </citation>
    <scope>NUCLEOTIDE SEQUENCE</scope>
    <source>
        <strain evidence="7">GL11</strain>
    </source>
</reference>
<evidence type="ECO:0000256" key="5">
    <source>
        <dbReference type="ARBA" id="ARBA00023242"/>
    </source>
</evidence>
<evidence type="ECO:0000313" key="8">
    <source>
        <dbReference type="Proteomes" id="UP000716291"/>
    </source>
</evidence>
<dbReference type="Pfam" id="PF13092">
    <property type="entry name" value="CENP-L"/>
    <property type="match status" value="1"/>
</dbReference>
<dbReference type="PANTHER" id="PTHR31740">
    <property type="entry name" value="CENTROMERE PROTEIN L"/>
    <property type="match status" value="1"/>
</dbReference>
<dbReference type="GO" id="GO:0000775">
    <property type="term" value="C:chromosome, centromeric region"/>
    <property type="evidence" value="ECO:0007669"/>
    <property type="project" value="UniProtKB-SubCell"/>
</dbReference>
<dbReference type="GO" id="GO:0005634">
    <property type="term" value="C:nucleus"/>
    <property type="evidence" value="ECO:0007669"/>
    <property type="project" value="UniProtKB-SubCell"/>
</dbReference>
<evidence type="ECO:0000313" key="7">
    <source>
        <dbReference type="EMBL" id="KAG1307591.1"/>
    </source>
</evidence>
<proteinExistence type="inferred from homology"/>
<gene>
    <name evidence="7" type="ORF">G6F64_006697</name>
</gene>
<dbReference type="EMBL" id="JAANQT010000919">
    <property type="protein sequence ID" value="KAG1307591.1"/>
    <property type="molecule type" value="Genomic_DNA"/>
</dbReference>
<keyword evidence="4" id="KW-0158">Chromosome</keyword>
<comment type="similarity">
    <text evidence="3">Belongs to the CENP-L/IML3 family.</text>
</comment>
<protein>
    <recommendedName>
        <fullName evidence="9">Kinetochore complex Sim4 subunit Fta1</fullName>
    </recommendedName>
</protein>
<keyword evidence="6" id="KW-0137">Centromere</keyword>
<dbReference type="AlphaFoldDB" id="A0A9P6X8C5"/>
<evidence type="ECO:0000256" key="1">
    <source>
        <dbReference type="ARBA" id="ARBA00004123"/>
    </source>
</evidence>